<evidence type="ECO:0000313" key="2">
    <source>
        <dbReference type="Proteomes" id="UP001525379"/>
    </source>
</evidence>
<proteinExistence type="predicted"/>
<reference evidence="1 2" key="1">
    <citation type="submission" date="2022-04" db="EMBL/GenBank/DDBJ databases">
        <title>Human microbiome associated bacterial genomes.</title>
        <authorList>
            <person name="Sandstrom S."/>
            <person name="Salamzade R."/>
            <person name="Kalan L.R."/>
        </authorList>
    </citation>
    <scope>NUCLEOTIDE SEQUENCE [LARGE SCALE GENOMIC DNA]</scope>
    <source>
        <strain evidence="2">p3-SID1799</strain>
    </source>
</reference>
<dbReference type="Proteomes" id="UP001525379">
    <property type="component" value="Unassembled WGS sequence"/>
</dbReference>
<gene>
    <name evidence="1" type="ORF">M3D15_00155</name>
</gene>
<protein>
    <submittedName>
        <fullName evidence="1">Uncharacterized protein</fullName>
    </submittedName>
</protein>
<organism evidence="1 2">
    <name type="scientific">Pseudoclavibacter albus</name>
    <dbReference type="NCBI Taxonomy" id="272241"/>
    <lineage>
        <taxon>Bacteria</taxon>
        <taxon>Bacillati</taxon>
        <taxon>Actinomycetota</taxon>
        <taxon>Actinomycetes</taxon>
        <taxon>Micrococcales</taxon>
        <taxon>Microbacteriaceae</taxon>
        <taxon>Pseudoclavibacter</taxon>
    </lineage>
</organism>
<dbReference type="RefSeq" id="WP_066079552.1">
    <property type="nucleotide sequence ID" value="NZ_JAFDPW010000002.1"/>
</dbReference>
<comment type="caution">
    <text evidence="1">The sequence shown here is derived from an EMBL/GenBank/DDBJ whole genome shotgun (WGS) entry which is preliminary data.</text>
</comment>
<dbReference type="EMBL" id="JALXSQ010000001">
    <property type="protein sequence ID" value="MCT2041760.1"/>
    <property type="molecule type" value="Genomic_DNA"/>
</dbReference>
<evidence type="ECO:0000313" key="1">
    <source>
        <dbReference type="EMBL" id="MCT2041760.1"/>
    </source>
</evidence>
<name>A0ABT2HUF5_9MICO</name>
<accession>A0ABT2HUF5</accession>
<keyword evidence="2" id="KW-1185">Reference proteome</keyword>
<sequence length="90" mass="9922">MEYTIRQGSQLDLDGTLIGVMQLAPTRAGVMKCRLLIRRADIEPINHVFELGDAVQFDKVGLIKFVAAHEPDAMDVRSGVFDIAISHDGK</sequence>